<dbReference type="CDD" id="cd12148">
    <property type="entry name" value="fungal_TF_MHR"/>
    <property type="match status" value="1"/>
</dbReference>
<dbReference type="GO" id="GO:0043565">
    <property type="term" value="F:sequence-specific DNA binding"/>
    <property type="evidence" value="ECO:0007669"/>
    <property type="project" value="TreeGrafter"/>
</dbReference>
<gene>
    <name evidence="10" type="ORF">P171DRAFT_432071</name>
</gene>
<dbReference type="InterPro" id="IPR001138">
    <property type="entry name" value="Zn2Cys6_DnaBD"/>
</dbReference>
<keyword evidence="7" id="KW-0539">Nucleus</keyword>
<dbReference type="CDD" id="cd00067">
    <property type="entry name" value="GAL4"/>
    <property type="match status" value="1"/>
</dbReference>
<proteinExistence type="predicted"/>
<dbReference type="InterPro" id="IPR007219">
    <property type="entry name" value="XnlR_reg_dom"/>
</dbReference>
<dbReference type="EMBL" id="MU001501">
    <property type="protein sequence ID" value="KAF2443986.1"/>
    <property type="molecule type" value="Genomic_DNA"/>
</dbReference>
<dbReference type="GO" id="GO:0006351">
    <property type="term" value="P:DNA-templated transcription"/>
    <property type="evidence" value="ECO:0007669"/>
    <property type="project" value="InterPro"/>
</dbReference>
<dbReference type="Pfam" id="PF00172">
    <property type="entry name" value="Zn_clus"/>
    <property type="match status" value="1"/>
</dbReference>
<feature type="compositionally biased region" description="Low complexity" evidence="8">
    <location>
        <begin position="13"/>
        <end position="27"/>
    </location>
</feature>
<dbReference type="AlphaFoldDB" id="A0A9P4PH11"/>
<evidence type="ECO:0000256" key="4">
    <source>
        <dbReference type="ARBA" id="ARBA00023015"/>
    </source>
</evidence>
<evidence type="ECO:0000256" key="5">
    <source>
        <dbReference type="ARBA" id="ARBA00023125"/>
    </source>
</evidence>
<protein>
    <recommendedName>
        <fullName evidence="9">Zn(2)-C6 fungal-type domain-containing protein</fullName>
    </recommendedName>
</protein>
<keyword evidence="11" id="KW-1185">Reference proteome</keyword>
<evidence type="ECO:0000256" key="1">
    <source>
        <dbReference type="ARBA" id="ARBA00004123"/>
    </source>
</evidence>
<keyword evidence="3" id="KW-0862">Zinc</keyword>
<dbReference type="OrthoDB" id="2399539at2759"/>
<keyword evidence="6" id="KW-0804">Transcription</keyword>
<organism evidence="10 11">
    <name type="scientific">Karstenula rhodostoma CBS 690.94</name>
    <dbReference type="NCBI Taxonomy" id="1392251"/>
    <lineage>
        <taxon>Eukaryota</taxon>
        <taxon>Fungi</taxon>
        <taxon>Dikarya</taxon>
        <taxon>Ascomycota</taxon>
        <taxon>Pezizomycotina</taxon>
        <taxon>Dothideomycetes</taxon>
        <taxon>Pleosporomycetidae</taxon>
        <taxon>Pleosporales</taxon>
        <taxon>Massarineae</taxon>
        <taxon>Didymosphaeriaceae</taxon>
        <taxon>Karstenula</taxon>
    </lineage>
</organism>
<evidence type="ECO:0000256" key="2">
    <source>
        <dbReference type="ARBA" id="ARBA00022723"/>
    </source>
</evidence>
<feature type="compositionally biased region" description="Basic residues" evidence="8">
    <location>
        <begin position="1"/>
        <end position="12"/>
    </location>
</feature>
<dbReference type="Gene3D" id="4.10.240.10">
    <property type="entry name" value="Zn(2)-C6 fungal-type DNA-binding domain"/>
    <property type="match status" value="1"/>
</dbReference>
<dbReference type="PROSITE" id="PS00463">
    <property type="entry name" value="ZN2_CY6_FUNGAL_1"/>
    <property type="match status" value="1"/>
</dbReference>
<evidence type="ECO:0000313" key="11">
    <source>
        <dbReference type="Proteomes" id="UP000799764"/>
    </source>
</evidence>
<feature type="domain" description="Zn(2)-C6 fungal-type" evidence="9">
    <location>
        <begin position="32"/>
        <end position="62"/>
    </location>
</feature>
<reference evidence="10" key="1">
    <citation type="journal article" date="2020" name="Stud. Mycol.">
        <title>101 Dothideomycetes genomes: a test case for predicting lifestyles and emergence of pathogens.</title>
        <authorList>
            <person name="Haridas S."/>
            <person name="Albert R."/>
            <person name="Binder M."/>
            <person name="Bloem J."/>
            <person name="Labutti K."/>
            <person name="Salamov A."/>
            <person name="Andreopoulos B."/>
            <person name="Baker S."/>
            <person name="Barry K."/>
            <person name="Bills G."/>
            <person name="Bluhm B."/>
            <person name="Cannon C."/>
            <person name="Castanera R."/>
            <person name="Culley D."/>
            <person name="Daum C."/>
            <person name="Ezra D."/>
            <person name="Gonzalez J."/>
            <person name="Henrissat B."/>
            <person name="Kuo A."/>
            <person name="Liang C."/>
            <person name="Lipzen A."/>
            <person name="Lutzoni F."/>
            <person name="Magnuson J."/>
            <person name="Mondo S."/>
            <person name="Nolan M."/>
            <person name="Ohm R."/>
            <person name="Pangilinan J."/>
            <person name="Park H.-J."/>
            <person name="Ramirez L."/>
            <person name="Alfaro M."/>
            <person name="Sun H."/>
            <person name="Tritt A."/>
            <person name="Yoshinaga Y."/>
            <person name="Zwiers L.-H."/>
            <person name="Turgeon B."/>
            <person name="Goodwin S."/>
            <person name="Spatafora J."/>
            <person name="Crous P."/>
            <person name="Grigoriev I."/>
        </authorList>
    </citation>
    <scope>NUCLEOTIDE SEQUENCE</scope>
    <source>
        <strain evidence="10">CBS 690.94</strain>
    </source>
</reference>
<evidence type="ECO:0000313" key="10">
    <source>
        <dbReference type="EMBL" id="KAF2443986.1"/>
    </source>
</evidence>
<keyword evidence="4" id="KW-0805">Transcription regulation</keyword>
<dbReference type="Pfam" id="PF04082">
    <property type="entry name" value="Fungal_trans"/>
    <property type="match status" value="1"/>
</dbReference>
<comment type="caution">
    <text evidence="10">The sequence shown here is derived from an EMBL/GenBank/DDBJ whole genome shotgun (WGS) entry which is preliminary data.</text>
</comment>
<evidence type="ECO:0000256" key="8">
    <source>
        <dbReference type="SAM" id="MobiDB-lite"/>
    </source>
</evidence>
<dbReference type="GO" id="GO:0045944">
    <property type="term" value="P:positive regulation of transcription by RNA polymerase II"/>
    <property type="evidence" value="ECO:0007669"/>
    <property type="project" value="TreeGrafter"/>
</dbReference>
<evidence type="ECO:0000256" key="7">
    <source>
        <dbReference type="ARBA" id="ARBA00023242"/>
    </source>
</evidence>
<feature type="region of interest" description="Disordered" evidence="8">
    <location>
        <begin position="1"/>
        <end position="29"/>
    </location>
</feature>
<dbReference type="SUPFAM" id="SSF57701">
    <property type="entry name" value="Zn2/Cys6 DNA-binding domain"/>
    <property type="match status" value="1"/>
</dbReference>
<comment type="subcellular location">
    <subcellularLocation>
        <location evidence="1">Nucleus</location>
    </subcellularLocation>
</comment>
<keyword evidence="2" id="KW-0479">Metal-binding</keyword>
<dbReference type="SMART" id="SM00066">
    <property type="entry name" value="GAL4"/>
    <property type="match status" value="1"/>
</dbReference>
<dbReference type="GO" id="GO:0005634">
    <property type="term" value="C:nucleus"/>
    <property type="evidence" value="ECO:0007669"/>
    <property type="project" value="UniProtKB-SubCell"/>
</dbReference>
<keyword evidence="5" id="KW-0238">DNA-binding</keyword>
<dbReference type="GO" id="GO:0008270">
    <property type="term" value="F:zinc ion binding"/>
    <property type="evidence" value="ECO:0007669"/>
    <property type="project" value="InterPro"/>
</dbReference>
<dbReference type="PANTHER" id="PTHR47782">
    <property type="entry name" value="ZN(II)2CYS6 TRANSCRIPTION FACTOR (EUROFUNG)-RELATED"/>
    <property type="match status" value="1"/>
</dbReference>
<feature type="region of interest" description="Disordered" evidence="8">
    <location>
        <begin position="71"/>
        <end position="92"/>
    </location>
</feature>
<evidence type="ECO:0000256" key="3">
    <source>
        <dbReference type="ARBA" id="ARBA00022833"/>
    </source>
</evidence>
<sequence>MKPTIHRFRVTKRPLPTSPSSPSTTRSAAVQSCDRCRQQKKKCTKERPTCALCIAHGYECSFEIDLISKSPQQDSSTPEIQAGLPKPNTQEQHPTITSALTQYPLKYVDAYFSHVHRAYPFLDKHQIKARAKALPHYELWTDDIVNLVMAIGSTTLVRAGKLEADASFHLAVPYTNILNKYLLYPTMEGLQVLTLLSLYSLFDTSGPSTWTIVGILTRQAAALGLSRINPTSEDLEPQTRELRNRLFWSIFVLDRMVAVSVGHDAGLVDHNMAVPQPAVTVLEFASQDRTKHASLLQLNRHIIQLRQLEHRILLSVHLRNHAELSKLTLPDRKAISSELRSAIDDWYSHACLVSMPEADNIPIHSTITWVNARYYNLLVLLYYPCHFNSQARYASTKDLLAHVRKFINYNRILLDQRQLPLNHITLGRLIPACMVLLHCFAVAHPRTYITQAELTSCIEILHAFPAAWSSAHQTSGIMSEFIELVANHETYASRQILQFDYSGHTPLQSSIKTGMLRLRDDLSGVIRKALSNASCYLDVEAWEYMEGAESYGSASQATGPSPDATTALISDWEFELGYL</sequence>
<evidence type="ECO:0000259" key="9">
    <source>
        <dbReference type="PROSITE" id="PS50048"/>
    </source>
</evidence>
<dbReference type="PROSITE" id="PS50048">
    <property type="entry name" value="ZN2_CY6_FUNGAL_2"/>
    <property type="match status" value="1"/>
</dbReference>
<dbReference type="PANTHER" id="PTHR47782:SF7">
    <property type="entry name" value="PROTEIN STB5"/>
    <property type="match status" value="1"/>
</dbReference>
<evidence type="ECO:0000256" key="6">
    <source>
        <dbReference type="ARBA" id="ARBA00023163"/>
    </source>
</evidence>
<name>A0A9P4PH11_9PLEO</name>
<dbReference type="GO" id="GO:0000981">
    <property type="term" value="F:DNA-binding transcription factor activity, RNA polymerase II-specific"/>
    <property type="evidence" value="ECO:0007669"/>
    <property type="project" value="InterPro"/>
</dbReference>
<dbReference type="Proteomes" id="UP000799764">
    <property type="component" value="Unassembled WGS sequence"/>
</dbReference>
<accession>A0A9P4PH11</accession>
<dbReference type="InterPro" id="IPR036864">
    <property type="entry name" value="Zn2-C6_fun-type_DNA-bd_sf"/>
</dbReference>
<dbReference type="SMART" id="SM00906">
    <property type="entry name" value="Fungal_trans"/>
    <property type="match status" value="1"/>
</dbReference>
<dbReference type="InterPro" id="IPR052202">
    <property type="entry name" value="Yeast_MetPath_Reg"/>
</dbReference>